<name>A0A6A3V9J5_9STRA</name>
<keyword evidence="3" id="KW-1185">Reference proteome</keyword>
<evidence type="ECO:0000256" key="1">
    <source>
        <dbReference type="SAM" id="MobiDB-lite"/>
    </source>
</evidence>
<comment type="caution">
    <text evidence="2">The sequence shown here is derived from an EMBL/GenBank/DDBJ whole genome shotgun (WGS) entry which is preliminary data.</text>
</comment>
<feature type="compositionally biased region" description="Basic and acidic residues" evidence="1">
    <location>
        <begin position="1"/>
        <end position="19"/>
    </location>
</feature>
<dbReference type="AlphaFoldDB" id="A0A6A3V9J5"/>
<dbReference type="Proteomes" id="UP000433483">
    <property type="component" value="Unassembled WGS sequence"/>
</dbReference>
<evidence type="ECO:0000313" key="2">
    <source>
        <dbReference type="EMBL" id="KAE9163511.1"/>
    </source>
</evidence>
<evidence type="ECO:0000313" key="3">
    <source>
        <dbReference type="Proteomes" id="UP000433483"/>
    </source>
</evidence>
<feature type="non-terminal residue" evidence="2">
    <location>
        <position position="1"/>
    </location>
</feature>
<feature type="compositionally biased region" description="Basic and acidic residues" evidence="1">
    <location>
        <begin position="39"/>
        <end position="56"/>
    </location>
</feature>
<protein>
    <submittedName>
        <fullName evidence="2">Uncharacterized protein</fullName>
    </submittedName>
</protein>
<accession>A0A6A3V9J5</accession>
<sequence>AERLRQGARQGHDDQEVARGPRPGGSESNGESAAMLAFDGDRDAQKHAVRGERGGRVGRRVDRAACTPAATIGSSEVVDGVSMDVEVLRLGGRQVLTTEQVL</sequence>
<dbReference type="EMBL" id="QXGB01005280">
    <property type="protein sequence ID" value="KAE9163511.1"/>
    <property type="molecule type" value="Genomic_DNA"/>
</dbReference>
<gene>
    <name evidence="2" type="ORF">PF005_g30413</name>
</gene>
<proteinExistence type="predicted"/>
<organism evidence="2 3">
    <name type="scientific">Phytophthora fragariae</name>
    <dbReference type="NCBI Taxonomy" id="53985"/>
    <lineage>
        <taxon>Eukaryota</taxon>
        <taxon>Sar</taxon>
        <taxon>Stramenopiles</taxon>
        <taxon>Oomycota</taxon>
        <taxon>Peronosporomycetes</taxon>
        <taxon>Peronosporales</taxon>
        <taxon>Peronosporaceae</taxon>
        <taxon>Phytophthora</taxon>
    </lineage>
</organism>
<reference evidence="2 3" key="1">
    <citation type="submission" date="2018-08" db="EMBL/GenBank/DDBJ databases">
        <title>Genomic investigation of the strawberry pathogen Phytophthora fragariae indicates pathogenicity is determined by transcriptional variation in three key races.</title>
        <authorList>
            <person name="Adams T.M."/>
            <person name="Armitage A.D."/>
            <person name="Sobczyk M.K."/>
            <person name="Bates H.J."/>
            <person name="Dunwell J.M."/>
            <person name="Nellist C.F."/>
            <person name="Harrison R.J."/>
        </authorList>
    </citation>
    <scope>NUCLEOTIDE SEQUENCE [LARGE SCALE GENOMIC DNA]</scope>
    <source>
        <strain evidence="2 3">NOV-27</strain>
    </source>
</reference>
<feature type="region of interest" description="Disordered" evidence="1">
    <location>
        <begin position="1"/>
        <end position="56"/>
    </location>
</feature>